<accession>A0A074X061</accession>
<dbReference type="RefSeq" id="XP_013422224.1">
    <property type="nucleotide sequence ID" value="XM_013566770.1"/>
</dbReference>
<feature type="non-terminal residue" evidence="2">
    <location>
        <position position="1"/>
    </location>
</feature>
<proteinExistence type="predicted"/>
<dbReference type="AlphaFoldDB" id="A0A074X061"/>
<name>A0A074X061_9PEZI</name>
<dbReference type="HOGENOM" id="CLU_204930_1_0_1"/>
<protein>
    <submittedName>
        <fullName evidence="2">Uncharacterized protein</fullName>
    </submittedName>
</protein>
<feature type="transmembrane region" description="Helical" evidence="1">
    <location>
        <begin position="12"/>
        <end position="30"/>
    </location>
</feature>
<reference evidence="2 3" key="1">
    <citation type="journal article" date="2014" name="BMC Genomics">
        <title>Genome sequencing of four Aureobasidium pullulans varieties: biotechnological potential, stress tolerance, and description of new species.</title>
        <authorList>
            <person name="Gostin Ar C."/>
            <person name="Ohm R.A."/>
            <person name="Kogej T."/>
            <person name="Sonjak S."/>
            <person name="Turk M."/>
            <person name="Zajc J."/>
            <person name="Zalar P."/>
            <person name="Grube M."/>
            <person name="Sun H."/>
            <person name="Han J."/>
            <person name="Sharma A."/>
            <person name="Chiniquy J."/>
            <person name="Ngan C.Y."/>
            <person name="Lipzen A."/>
            <person name="Barry K."/>
            <person name="Grigoriev I.V."/>
            <person name="Gunde-Cimerman N."/>
        </authorList>
    </citation>
    <scope>NUCLEOTIDE SEQUENCE [LARGE SCALE GENOMIC DNA]</scope>
    <source>
        <strain evidence="2 3">CBS 147.97</strain>
    </source>
</reference>
<dbReference type="Proteomes" id="UP000027730">
    <property type="component" value="Unassembled WGS sequence"/>
</dbReference>
<keyword evidence="3" id="KW-1185">Reference proteome</keyword>
<dbReference type="STRING" id="1043004.A0A074X061"/>
<dbReference type="OrthoDB" id="3261222at2759"/>
<dbReference type="EMBL" id="KL584745">
    <property type="protein sequence ID" value="KEQ68041.1"/>
    <property type="molecule type" value="Genomic_DNA"/>
</dbReference>
<keyword evidence="1" id="KW-1133">Transmembrane helix</keyword>
<dbReference type="GeneID" id="25412791"/>
<sequence>KPRKPDYIVLKAFRPILLLATISKGLKVVVINRLAYLAKRYNLLLDNYFRARKKRLYK</sequence>
<gene>
    <name evidence="2" type="ORF">M436DRAFT_59288</name>
</gene>
<evidence type="ECO:0000313" key="2">
    <source>
        <dbReference type="EMBL" id="KEQ68041.1"/>
    </source>
</evidence>
<keyword evidence="1" id="KW-0812">Transmembrane</keyword>
<keyword evidence="1" id="KW-0472">Membrane</keyword>
<evidence type="ECO:0000313" key="3">
    <source>
        <dbReference type="Proteomes" id="UP000027730"/>
    </source>
</evidence>
<organism evidence="2 3">
    <name type="scientific">Aureobasidium namibiae CBS 147.97</name>
    <dbReference type="NCBI Taxonomy" id="1043004"/>
    <lineage>
        <taxon>Eukaryota</taxon>
        <taxon>Fungi</taxon>
        <taxon>Dikarya</taxon>
        <taxon>Ascomycota</taxon>
        <taxon>Pezizomycotina</taxon>
        <taxon>Dothideomycetes</taxon>
        <taxon>Dothideomycetidae</taxon>
        <taxon>Dothideales</taxon>
        <taxon>Saccotheciaceae</taxon>
        <taxon>Aureobasidium</taxon>
    </lineage>
</organism>
<evidence type="ECO:0000256" key="1">
    <source>
        <dbReference type="SAM" id="Phobius"/>
    </source>
</evidence>